<dbReference type="InterPro" id="IPR042529">
    <property type="entry name" value="IF_2B-like_C"/>
</dbReference>
<evidence type="ECO:0000256" key="8">
    <source>
        <dbReference type="ARBA" id="ARBA00046432"/>
    </source>
</evidence>
<feature type="region of interest" description="Disordered" evidence="10">
    <location>
        <begin position="17"/>
        <end position="63"/>
    </location>
</feature>
<evidence type="ECO:0000313" key="12">
    <source>
        <dbReference type="Proteomes" id="UP001432027"/>
    </source>
</evidence>
<keyword evidence="3" id="KW-0963">Cytoplasm</keyword>
<comment type="subcellular location">
    <subcellularLocation>
        <location evidence="1">Cytoplasm</location>
        <location evidence="1">Cytosol</location>
    </subcellularLocation>
</comment>
<feature type="region of interest" description="Disordered" evidence="10">
    <location>
        <begin position="75"/>
        <end position="203"/>
    </location>
</feature>
<keyword evidence="5" id="KW-0648">Protein biosynthesis</keyword>
<feature type="compositionally biased region" description="Polar residues" evidence="10">
    <location>
        <begin position="25"/>
        <end position="35"/>
    </location>
</feature>
<feature type="compositionally biased region" description="Basic and acidic residues" evidence="10">
    <location>
        <begin position="97"/>
        <end position="113"/>
    </location>
</feature>
<sequence length="538" mass="58344">SFIDFICVNSMPLMNPVKMGKNKGKSQSGATPASTANPPPQKSPEKPKQAAPAAVPEAPRVNDVEQIAEQVNNLHMQNGEEANRGDVMAARKAKAAAKAEKAAKAAAKKEAEAAAKATGEASTAAEPKLESEQKKGANQPQGKPEISREEAIAAQKAKAVQQRAAAKSSDKPKQQQGQKEESKSKSNLKQAPSSPNDSVKEVRFGVTRSESEENLMKAMIHAEHTNVKIDIPLRDIRDIIHPAFYPLVDRCENGENEGPDELCLHFMECVRQFIRKFSYPDAHQLGEMMDESLNAQLRHLSQEDKYPLPYALGNIIRQLRKEIMQVGKTDDKGRTTSVQSLMEWLDDSEQQYFSLANSAISQHLQGKIAAATKIVTYNWCPVVNHVLLDSKTKGSLKKLTVLDAVKNGPGIRHLTSLADYPGYVEYGDLTAVGSIFERGSLVLLGCSAVLSSGRVCLPRGAFQLALVARAANVPVLILAPTYKFVDRAQAATRFALLGKTPLDILPPDLITAIVTDIRLLPPSSAPAVLKAKALDDAN</sequence>
<evidence type="ECO:0000256" key="3">
    <source>
        <dbReference type="ARBA" id="ARBA00022490"/>
    </source>
</evidence>
<proteinExistence type="inferred from homology"/>
<keyword evidence="4" id="KW-0396">Initiation factor</keyword>
<dbReference type="Pfam" id="PF01008">
    <property type="entry name" value="IF-2B"/>
    <property type="match status" value="1"/>
</dbReference>
<dbReference type="AlphaFoldDB" id="A0AAV5SJ66"/>
<evidence type="ECO:0000256" key="5">
    <source>
        <dbReference type="ARBA" id="ARBA00022917"/>
    </source>
</evidence>
<dbReference type="Gene3D" id="3.40.50.10470">
    <property type="entry name" value="Translation initiation factor eif-2b, domain 2"/>
    <property type="match status" value="1"/>
</dbReference>
<protein>
    <recommendedName>
        <fullName evidence="6">Translation initiation factor eIF2B subunit delta</fullName>
    </recommendedName>
    <alternativeName>
        <fullName evidence="7">eIF2B GDP-GTP exchange factor subunit delta</fullName>
    </alternativeName>
</protein>
<keyword evidence="12" id="KW-1185">Reference proteome</keyword>
<feature type="compositionally biased region" description="Polar residues" evidence="10">
    <location>
        <begin position="187"/>
        <end position="197"/>
    </location>
</feature>
<comment type="similarity">
    <text evidence="2 9">Belongs to the eIF-2B alpha/beta/delta subunits family.</text>
</comment>
<accession>A0AAV5SJ66</accession>
<feature type="non-terminal residue" evidence="11">
    <location>
        <position position="1"/>
    </location>
</feature>
<dbReference type="Proteomes" id="UP001432027">
    <property type="component" value="Unassembled WGS sequence"/>
</dbReference>
<name>A0AAV5SJ66_9BILA</name>
<gene>
    <name evidence="11" type="ORF">PENTCL1PPCAC_2858</name>
</gene>
<feature type="compositionally biased region" description="Basic and acidic residues" evidence="10">
    <location>
        <begin position="168"/>
        <end position="184"/>
    </location>
</feature>
<comment type="subunit">
    <text evidence="8">Component of the translation initiation factor 2B (eIF2B) complex which is a heterodecamer of two sets of five different subunits: alpha, beta, gamma, delta and epsilon. Subunits alpha, beta and delta comprise a regulatory subcomplex and subunits epsilon and gamma comprise a catalytic subcomplex. Within the complex, the hexameric regulatory complex resides at the center, with the two heterodimeric catalytic subcomplexes bound on opposite sides.</text>
</comment>
<dbReference type="PANTHER" id="PTHR10233">
    <property type="entry name" value="TRANSLATION INITIATION FACTOR EIF-2B"/>
    <property type="match status" value="1"/>
</dbReference>
<evidence type="ECO:0000256" key="7">
    <source>
        <dbReference type="ARBA" id="ARBA00044356"/>
    </source>
</evidence>
<evidence type="ECO:0000256" key="6">
    <source>
        <dbReference type="ARBA" id="ARBA00044147"/>
    </source>
</evidence>
<feature type="compositionally biased region" description="Low complexity" evidence="10">
    <location>
        <begin position="152"/>
        <end position="167"/>
    </location>
</feature>
<dbReference type="InterPro" id="IPR000649">
    <property type="entry name" value="IF-2B-related"/>
</dbReference>
<feature type="compositionally biased region" description="Low complexity" evidence="10">
    <location>
        <begin position="49"/>
        <end position="59"/>
    </location>
</feature>
<dbReference type="InterPro" id="IPR037171">
    <property type="entry name" value="NagB/RpiA_transferase-like"/>
</dbReference>
<evidence type="ECO:0000256" key="4">
    <source>
        <dbReference type="ARBA" id="ARBA00022540"/>
    </source>
</evidence>
<evidence type="ECO:0000313" key="11">
    <source>
        <dbReference type="EMBL" id="GMS80683.1"/>
    </source>
</evidence>
<reference evidence="11" key="1">
    <citation type="submission" date="2023-10" db="EMBL/GenBank/DDBJ databases">
        <title>Genome assembly of Pristionchus species.</title>
        <authorList>
            <person name="Yoshida K."/>
            <person name="Sommer R.J."/>
        </authorList>
    </citation>
    <scope>NUCLEOTIDE SEQUENCE</scope>
    <source>
        <strain evidence="11">RS0144</strain>
    </source>
</reference>
<organism evidence="11 12">
    <name type="scientific">Pristionchus entomophagus</name>
    <dbReference type="NCBI Taxonomy" id="358040"/>
    <lineage>
        <taxon>Eukaryota</taxon>
        <taxon>Metazoa</taxon>
        <taxon>Ecdysozoa</taxon>
        <taxon>Nematoda</taxon>
        <taxon>Chromadorea</taxon>
        <taxon>Rhabditida</taxon>
        <taxon>Rhabditina</taxon>
        <taxon>Diplogasteromorpha</taxon>
        <taxon>Diplogasteroidea</taxon>
        <taxon>Neodiplogasteridae</taxon>
        <taxon>Pristionchus</taxon>
    </lineage>
</organism>
<dbReference type="GO" id="GO:0005829">
    <property type="term" value="C:cytosol"/>
    <property type="evidence" value="ECO:0007669"/>
    <property type="project" value="UniProtKB-SubCell"/>
</dbReference>
<dbReference type="GO" id="GO:0003743">
    <property type="term" value="F:translation initiation factor activity"/>
    <property type="evidence" value="ECO:0007669"/>
    <property type="project" value="UniProtKB-KW"/>
</dbReference>
<dbReference type="PANTHER" id="PTHR10233:SF14">
    <property type="entry name" value="TRANSLATION INITIATION FACTOR EIF-2B SUBUNIT DELTA"/>
    <property type="match status" value="1"/>
</dbReference>
<feature type="compositionally biased region" description="Low complexity" evidence="10">
    <location>
        <begin position="114"/>
        <end position="126"/>
    </location>
</feature>
<evidence type="ECO:0000256" key="9">
    <source>
        <dbReference type="RuleBase" id="RU003814"/>
    </source>
</evidence>
<dbReference type="SUPFAM" id="SSF100950">
    <property type="entry name" value="NagB/RpiA/CoA transferase-like"/>
    <property type="match status" value="1"/>
</dbReference>
<evidence type="ECO:0000256" key="2">
    <source>
        <dbReference type="ARBA" id="ARBA00007251"/>
    </source>
</evidence>
<evidence type="ECO:0000256" key="10">
    <source>
        <dbReference type="SAM" id="MobiDB-lite"/>
    </source>
</evidence>
<dbReference type="EMBL" id="BTSX01000001">
    <property type="protein sequence ID" value="GMS80683.1"/>
    <property type="molecule type" value="Genomic_DNA"/>
</dbReference>
<comment type="caution">
    <text evidence="11">The sequence shown here is derived from an EMBL/GenBank/DDBJ whole genome shotgun (WGS) entry which is preliminary data.</text>
</comment>
<evidence type="ECO:0000256" key="1">
    <source>
        <dbReference type="ARBA" id="ARBA00004514"/>
    </source>
</evidence>